<comment type="caution">
    <text evidence="2">The sequence shown here is derived from an EMBL/GenBank/DDBJ whole genome shotgun (WGS) entry which is preliminary data.</text>
</comment>
<dbReference type="Proteomes" id="UP001156690">
    <property type="component" value="Unassembled WGS sequence"/>
</dbReference>
<name>A0AAV5NWD2_9VIBR</name>
<reference evidence="3" key="1">
    <citation type="journal article" date="2019" name="Int. J. Syst. Evol. Microbiol.">
        <title>The Global Catalogue of Microorganisms (GCM) 10K type strain sequencing project: providing services to taxonomists for standard genome sequencing and annotation.</title>
        <authorList>
            <consortium name="The Broad Institute Genomics Platform"/>
            <consortium name="The Broad Institute Genome Sequencing Center for Infectious Disease"/>
            <person name="Wu L."/>
            <person name="Ma J."/>
        </authorList>
    </citation>
    <scope>NUCLEOTIDE SEQUENCE [LARGE SCALE GENOMIC DNA]</scope>
    <source>
        <strain evidence="3">NBRC 15640</strain>
    </source>
</reference>
<feature type="transmembrane region" description="Helical" evidence="1">
    <location>
        <begin position="7"/>
        <end position="29"/>
    </location>
</feature>
<organism evidence="2 3">
    <name type="scientific">Vibrio penaeicida</name>
    <dbReference type="NCBI Taxonomy" id="104609"/>
    <lineage>
        <taxon>Bacteria</taxon>
        <taxon>Pseudomonadati</taxon>
        <taxon>Pseudomonadota</taxon>
        <taxon>Gammaproteobacteria</taxon>
        <taxon>Vibrionales</taxon>
        <taxon>Vibrionaceae</taxon>
        <taxon>Vibrio</taxon>
    </lineage>
</organism>
<sequence length="417" mass="44439">MIRRSEGYITLTITSFILLAALILVMGSYKQVFFQIKRAQNEVKSRQDHWTAEGGLECIYARAHVDKVSSGNVNACSNQPELTMSLVTSSNGKMATAQVGSTILEKEIQYGGSLGSGALQSSADLFLRGANAFDTPDPGTLTSDGWKCVAARYKSTFKVLGTIQNKGVVHGDPPWAGFDGQGKDCKVANKTTTNGDGTTSLSTGDFVKDSSVAPFENFYGTPVNEAEKVRDNGNFHILTGSTITSGTKILSNCGTKIKNAIHAGNEFIWIEGGCEISKDEYPSLVAKSAATPNGVTLVVNNGPISLISDTTSGEFKGVLFHINSSYSPDLSDWSSLPGANPFLNPVGASDIPSAVRANASYYQSGSFTFSGGQYLDSSGHSAIFNNAVSLSFNKDVIDYSRSKNSPPKWAKGSWNDF</sequence>
<dbReference type="EMBL" id="BSNX01000067">
    <property type="protein sequence ID" value="GLQ75060.1"/>
    <property type="molecule type" value="Genomic_DNA"/>
</dbReference>
<keyword evidence="3" id="KW-1185">Reference proteome</keyword>
<evidence type="ECO:0008006" key="4">
    <source>
        <dbReference type="Google" id="ProtNLM"/>
    </source>
</evidence>
<keyword evidence="1" id="KW-0812">Transmembrane</keyword>
<dbReference type="RefSeq" id="WP_126608821.1">
    <property type="nucleotide sequence ID" value="NZ_AP025144.1"/>
</dbReference>
<evidence type="ECO:0000313" key="2">
    <source>
        <dbReference type="EMBL" id="GLQ75060.1"/>
    </source>
</evidence>
<evidence type="ECO:0000256" key="1">
    <source>
        <dbReference type="SAM" id="Phobius"/>
    </source>
</evidence>
<gene>
    <name evidence="2" type="ORF">GCM10007932_44220</name>
</gene>
<dbReference type="AlphaFoldDB" id="A0AAV5NWD2"/>
<keyword evidence="1" id="KW-0472">Membrane</keyword>
<protein>
    <recommendedName>
        <fullName evidence="4">Type 4 fimbrial biogenesis protein PilX N-terminal domain-containing protein</fullName>
    </recommendedName>
</protein>
<proteinExistence type="predicted"/>
<keyword evidence="1" id="KW-1133">Transmembrane helix</keyword>
<evidence type="ECO:0000313" key="3">
    <source>
        <dbReference type="Proteomes" id="UP001156690"/>
    </source>
</evidence>
<accession>A0AAV5NWD2</accession>